<evidence type="ECO:0000256" key="1">
    <source>
        <dbReference type="ARBA" id="ARBA00022839"/>
    </source>
</evidence>
<evidence type="ECO:0000313" key="7">
    <source>
        <dbReference type="Proteomes" id="UP001167919"/>
    </source>
</evidence>
<reference evidence="5 6" key="1">
    <citation type="journal article" date="2019" name="Syst. Appl. Microbiol.">
        <title>Oenococcus sicerae sp. nov., isolated from French cider.</title>
        <authorList>
            <person name="Cousin F.J."/>
            <person name="Le Guellec R."/>
            <person name="Chagnot C."/>
            <person name="Goux D."/>
            <person name="Dalmasso M."/>
            <person name="Laplace J.M."/>
            <person name="Cretenet M."/>
        </authorList>
    </citation>
    <scope>NUCLEOTIDE SEQUENCE [LARGE SCALE GENOMIC DNA]</scope>
    <source>
        <strain evidence="5 6">UCMA 15228</strain>
    </source>
</reference>
<dbReference type="AlphaFoldDB" id="A0AAJ1RBV0"/>
<keyword evidence="1" id="KW-0540">Nuclease</keyword>
<dbReference type="PANTHER" id="PTHR43694:SF1">
    <property type="entry name" value="RIBONUCLEASE J"/>
    <property type="match status" value="1"/>
</dbReference>
<dbReference type="InterPro" id="IPR036866">
    <property type="entry name" value="RibonucZ/Hydroxyglut_hydro"/>
</dbReference>
<evidence type="ECO:0000313" key="4">
    <source>
        <dbReference type="EMBL" id="MDN6900030.1"/>
    </source>
</evidence>
<dbReference type="EMBL" id="CP029684">
    <property type="protein sequence ID" value="QAS69640.1"/>
    <property type="molecule type" value="Genomic_DNA"/>
</dbReference>
<gene>
    <name evidence="5" type="ORF">DLJ48_03450</name>
    <name evidence="4" type="ORF">EVC35_03285</name>
</gene>
<evidence type="ECO:0000256" key="2">
    <source>
        <dbReference type="ARBA" id="ARBA00022884"/>
    </source>
</evidence>
<evidence type="ECO:0000313" key="5">
    <source>
        <dbReference type="EMBL" id="QAS69640.1"/>
    </source>
</evidence>
<evidence type="ECO:0000259" key="3">
    <source>
        <dbReference type="SMART" id="SM00849"/>
    </source>
</evidence>
<accession>A0AAJ1RBV0</accession>
<organism evidence="4 7">
    <name type="scientific">Oenococcus sicerae</name>
    <dbReference type="NCBI Taxonomy" id="2203724"/>
    <lineage>
        <taxon>Bacteria</taxon>
        <taxon>Bacillati</taxon>
        <taxon>Bacillota</taxon>
        <taxon>Bacilli</taxon>
        <taxon>Lactobacillales</taxon>
        <taxon>Lactobacillaceae</taxon>
        <taxon>Oenococcus</taxon>
    </lineage>
</organism>
<dbReference type="Pfam" id="PF12706">
    <property type="entry name" value="Lactamase_B_2"/>
    <property type="match status" value="1"/>
</dbReference>
<dbReference type="SMART" id="SM00849">
    <property type="entry name" value="Lactamase_B"/>
    <property type="match status" value="1"/>
</dbReference>
<dbReference type="EMBL" id="SDWY01000002">
    <property type="protein sequence ID" value="MDN6900030.1"/>
    <property type="molecule type" value="Genomic_DNA"/>
</dbReference>
<keyword evidence="6" id="KW-1185">Reference proteome</keyword>
<proteinExistence type="predicted"/>
<keyword evidence="4" id="KW-0378">Hydrolase</keyword>
<evidence type="ECO:0000313" key="6">
    <source>
        <dbReference type="Proteomes" id="UP000286907"/>
    </source>
</evidence>
<dbReference type="Proteomes" id="UP000286907">
    <property type="component" value="Chromosome"/>
</dbReference>
<keyword evidence="2" id="KW-0694">RNA-binding</keyword>
<keyword evidence="1" id="KW-0269">Exonuclease</keyword>
<name>A0AAJ1RBV0_9LACO</name>
<dbReference type="SUPFAM" id="SSF56281">
    <property type="entry name" value="Metallo-hydrolase/oxidoreductase"/>
    <property type="match status" value="1"/>
</dbReference>
<dbReference type="PANTHER" id="PTHR43694">
    <property type="entry name" value="RIBONUCLEASE J"/>
    <property type="match status" value="1"/>
</dbReference>
<protein>
    <submittedName>
        <fullName evidence="4">Hydrolase</fullName>
    </submittedName>
</protein>
<dbReference type="Gene3D" id="3.40.50.10710">
    <property type="entry name" value="Metallo-hydrolase/oxidoreductase"/>
    <property type="match status" value="1"/>
</dbReference>
<dbReference type="Gene3D" id="3.60.15.10">
    <property type="entry name" value="Ribonuclease Z/Hydroxyacylglutathione hydrolase-like"/>
    <property type="match status" value="1"/>
</dbReference>
<reference evidence="4" key="2">
    <citation type="submission" date="2019-01" db="EMBL/GenBank/DDBJ databases">
        <title>Oenococcus sicerae UCMA17102.</title>
        <authorList>
            <person name="Cousin F.J."/>
            <person name="Le Guellec R."/>
            <person name="Cretenet M."/>
        </authorList>
    </citation>
    <scope>NUCLEOTIDE SEQUENCE</scope>
    <source>
        <strain evidence="4">UCMA17102</strain>
    </source>
</reference>
<dbReference type="InterPro" id="IPR042173">
    <property type="entry name" value="RNase_J_2"/>
</dbReference>
<reference evidence="5" key="3">
    <citation type="submission" date="2020-01" db="EMBL/GenBank/DDBJ databases">
        <authorList>
            <person name="Cousin F.J."/>
            <person name="Le Guellec R."/>
            <person name="Cretenet M."/>
        </authorList>
    </citation>
    <scope>NUCLEOTIDE SEQUENCE</scope>
    <source>
        <strain evidence="5">UCMA 15228</strain>
    </source>
</reference>
<dbReference type="Proteomes" id="UP001167919">
    <property type="component" value="Unassembled WGS sequence"/>
</dbReference>
<dbReference type="GO" id="GO:0003723">
    <property type="term" value="F:RNA binding"/>
    <property type="evidence" value="ECO:0007669"/>
    <property type="project" value="UniProtKB-KW"/>
</dbReference>
<dbReference type="RefSeq" id="WP_128685925.1">
    <property type="nucleotide sequence ID" value="NZ_CP029684.2"/>
</dbReference>
<dbReference type="GO" id="GO:0004527">
    <property type="term" value="F:exonuclease activity"/>
    <property type="evidence" value="ECO:0007669"/>
    <property type="project" value="UniProtKB-KW"/>
</dbReference>
<dbReference type="InterPro" id="IPR001279">
    <property type="entry name" value="Metallo-B-lactamas"/>
</dbReference>
<feature type="domain" description="Metallo-beta-lactamase" evidence="3">
    <location>
        <begin position="15"/>
        <end position="223"/>
    </location>
</feature>
<sequence>MTTKAKFLNGLNTIGGNIVSFANNKTRIFMDFGVPEDSKAGDSITSLIEKGILPDTPELFTENARQTYDQQAIFISHLHIDHIGALKFLKPQLPIYMSAQSKKLYDDLIQAGDELPIADLQAVDYGQMVKIGPFTVTFFQSDHDVIGASAIEVVDDQGHHFVHSGDLRYNGPYPQRLDHWTQAVAQTQPDLFLIEGTSFSFDDDKGDHAQAASTNVEADLLQHFIDKLPSNHLLAINPYPRNVERLYALEMAANDFGRPIVWESFYAGLLKQFFPKTRPLVLGKDIDLSQIIAYPENYVLQNSYDHLDYLKDFYKPIFLQMNGEPLGDYDPRYQLQQAKLTQFAAEFIYAGASGHATQADLLKAAKRVHAKLTIPWHSFKPEIEAAALRGEGLTAKIASKNEVISF</sequence>